<organism evidence="4 5">
    <name type="scientific">Candidatus Brachybacterium merdavium</name>
    <dbReference type="NCBI Taxonomy" id="2838513"/>
    <lineage>
        <taxon>Bacteria</taxon>
        <taxon>Bacillati</taxon>
        <taxon>Actinomycetota</taxon>
        <taxon>Actinomycetes</taxon>
        <taxon>Micrococcales</taxon>
        <taxon>Dermabacteraceae</taxon>
        <taxon>Brachybacterium</taxon>
    </lineage>
</organism>
<sequence length="323" mass="33913">MTTHSTRRHLLGMLGASGVALGAAACGSSDPFEEDQEESEQGGSGGSDGGGGDGGGEGGDLVVGSQAYYSNEIVAELFAQVLEADGYTVSRQFQIGQREVYMPELENGSLDVLPEYLGNLLQHYDSEAQNGTAEEIHSALEEDLPDGLRVLSFAEATDQDSYTTTSAFAQEHSLSEIGDLAGVDEDLQIAANSEFEVRPYGPEGVSKVYGVEVSVVPVEDSGGPLTVQALTDGDVQLADLYTSDPAIAANDLVVLEDPESLILPQNVVPVVTDKVDAAAEAAITAVIDQLSPDDLVELNRRSTEDQADSAEIATEWLTEKGLA</sequence>
<dbReference type="InterPro" id="IPR007210">
    <property type="entry name" value="ABC_Gly_betaine_transp_sub-bd"/>
</dbReference>
<protein>
    <submittedName>
        <fullName evidence="4">ABC transporter substrate-binding protein</fullName>
    </submittedName>
</protein>
<dbReference type="Proteomes" id="UP000823823">
    <property type="component" value="Unassembled WGS sequence"/>
</dbReference>
<feature type="signal peptide" evidence="2">
    <location>
        <begin position="1"/>
        <end position="25"/>
    </location>
</feature>
<proteinExistence type="predicted"/>
<reference evidence="4" key="2">
    <citation type="submission" date="2021-04" db="EMBL/GenBank/DDBJ databases">
        <authorList>
            <person name="Gilroy R."/>
        </authorList>
    </citation>
    <scope>NUCLEOTIDE SEQUENCE</scope>
    <source>
        <strain evidence="4">ChiHjej13B12-24818</strain>
    </source>
</reference>
<dbReference type="GO" id="GO:0043190">
    <property type="term" value="C:ATP-binding cassette (ABC) transporter complex"/>
    <property type="evidence" value="ECO:0007669"/>
    <property type="project" value="InterPro"/>
</dbReference>
<keyword evidence="2" id="KW-0732">Signal</keyword>
<feature type="chain" id="PRO_5039709917" evidence="2">
    <location>
        <begin position="26"/>
        <end position="323"/>
    </location>
</feature>
<feature type="compositionally biased region" description="Acidic residues" evidence="1">
    <location>
        <begin position="31"/>
        <end position="40"/>
    </location>
</feature>
<dbReference type="EMBL" id="DWZH01000053">
    <property type="protein sequence ID" value="HJB10298.1"/>
    <property type="molecule type" value="Genomic_DNA"/>
</dbReference>
<feature type="compositionally biased region" description="Gly residues" evidence="1">
    <location>
        <begin position="42"/>
        <end position="61"/>
    </location>
</feature>
<dbReference type="AlphaFoldDB" id="A0A9D2RNY7"/>
<dbReference type="GO" id="GO:0022857">
    <property type="term" value="F:transmembrane transporter activity"/>
    <property type="evidence" value="ECO:0007669"/>
    <property type="project" value="InterPro"/>
</dbReference>
<accession>A0A9D2RNY7</accession>
<evidence type="ECO:0000256" key="2">
    <source>
        <dbReference type="SAM" id="SignalP"/>
    </source>
</evidence>
<evidence type="ECO:0000256" key="1">
    <source>
        <dbReference type="SAM" id="MobiDB-lite"/>
    </source>
</evidence>
<reference evidence="4" key="1">
    <citation type="journal article" date="2021" name="PeerJ">
        <title>Extensive microbial diversity within the chicken gut microbiome revealed by metagenomics and culture.</title>
        <authorList>
            <person name="Gilroy R."/>
            <person name="Ravi A."/>
            <person name="Getino M."/>
            <person name="Pursley I."/>
            <person name="Horton D.L."/>
            <person name="Alikhan N.F."/>
            <person name="Baker D."/>
            <person name="Gharbi K."/>
            <person name="Hall N."/>
            <person name="Watson M."/>
            <person name="Adriaenssens E.M."/>
            <person name="Foster-Nyarko E."/>
            <person name="Jarju S."/>
            <person name="Secka A."/>
            <person name="Antonio M."/>
            <person name="Oren A."/>
            <person name="Chaudhuri R.R."/>
            <person name="La Ragione R."/>
            <person name="Hildebrand F."/>
            <person name="Pallen M.J."/>
        </authorList>
    </citation>
    <scope>NUCLEOTIDE SEQUENCE</scope>
    <source>
        <strain evidence="4">ChiHjej13B12-24818</strain>
    </source>
</reference>
<dbReference type="InterPro" id="IPR006311">
    <property type="entry name" value="TAT_signal"/>
</dbReference>
<dbReference type="PROSITE" id="PS51318">
    <property type="entry name" value="TAT"/>
    <property type="match status" value="1"/>
</dbReference>
<dbReference type="Gene3D" id="3.40.190.120">
    <property type="entry name" value="Osmoprotection protein (prox), domain 2"/>
    <property type="match status" value="1"/>
</dbReference>
<evidence type="ECO:0000313" key="4">
    <source>
        <dbReference type="EMBL" id="HJB10298.1"/>
    </source>
</evidence>
<evidence type="ECO:0000259" key="3">
    <source>
        <dbReference type="Pfam" id="PF04069"/>
    </source>
</evidence>
<dbReference type="Pfam" id="PF04069">
    <property type="entry name" value="OpuAC"/>
    <property type="match status" value="1"/>
</dbReference>
<feature type="domain" description="ABC-type glycine betaine transport system substrate-binding" evidence="3">
    <location>
        <begin position="60"/>
        <end position="319"/>
    </location>
</feature>
<dbReference type="PROSITE" id="PS51257">
    <property type="entry name" value="PROKAR_LIPOPROTEIN"/>
    <property type="match status" value="1"/>
</dbReference>
<comment type="caution">
    <text evidence="4">The sequence shown here is derived from an EMBL/GenBank/DDBJ whole genome shotgun (WGS) entry which is preliminary data.</text>
</comment>
<name>A0A9D2RNY7_9MICO</name>
<dbReference type="Gene3D" id="3.40.190.10">
    <property type="entry name" value="Periplasmic binding protein-like II"/>
    <property type="match status" value="1"/>
</dbReference>
<gene>
    <name evidence="4" type="ORF">H9786_07170</name>
</gene>
<dbReference type="SUPFAM" id="SSF53850">
    <property type="entry name" value="Periplasmic binding protein-like II"/>
    <property type="match status" value="1"/>
</dbReference>
<feature type="region of interest" description="Disordered" evidence="1">
    <location>
        <begin position="25"/>
        <end position="62"/>
    </location>
</feature>
<dbReference type="CDD" id="cd13606">
    <property type="entry name" value="PBP2_ProX_like"/>
    <property type="match status" value="1"/>
</dbReference>
<evidence type="ECO:0000313" key="5">
    <source>
        <dbReference type="Proteomes" id="UP000823823"/>
    </source>
</evidence>